<feature type="region of interest" description="Disordered" evidence="2">
    <location>
        <begin position="256"/>
        <end position="285"/>
    </location>
</feature>
<evidence type="ECO:0008006" key="5">
    <source>
        <dbReference type="Google" id="ProtNLM"/>
    </source>
</evidence>
<dbReference type="AlphaFoldDB" id="A0A9N8EUM8"/>
<dbReference type="SUPFAM" id="SSF52540">
    <property type="entry name" value="P-loop containing nucleoside triphosphate hydrolases"/>
    <property type="match status" value="1"/>
</dbReference>
<sequence length="543" mass="60125">MTVPPSSSRSITSNNASSAAPAGTMKTIIRSCLALIVVAGLLQNPTTSYVQWYRGPRKLSAEQDLAVATRKQPLADDTAISIDASIGTRSDQSETSLQGTADTPEFATAAAGTDTDTHTHAVSDIVPNTGSGSTSVAKRNDNQEEKHIKQQGRKKKNKRKEKQSSLISGKKSKDQQLESLPPLDSLIGDLNEDITGDVQFLLDFAIVGFGKCGTTALINWLDDHPEINTIPKEALHLPRKRPALMVQKLHQMKEKTLLSQQQQNSTSNNSTSTTNSLQGFKNPSDVRRPESMAYIQKYWPQTKLIITVRHPVLWFQSLYNFLVNEMGRSQKFLRHTSLIGGPHKNTAYAHTGKGEFHAILSLLGKTPLNTPQELELLQGFLQEDELEQYWPPPTPGLPNPIFFLDTSQMSDSNETRAAQFRYDLQDFLGLQQPLPPVPHVRPGKDRNVDESLKMDICAPENDVLRAELMRISRKAAEWMRRYFMASNSVAVSSPEYLSQEILGKEWMQDPCDKKKKKTKGEGTAKKSDTMASEEAAAVAASQG</sequence>
<evidence type="ECO:0000256" key="1">
    <source>
        <dbReference type="ARBA" id="ARBA00022679"/>
    </source>
</evidence>
<keyword evidence="4" id="KW-1185">Reference proteome</keyword>
<feature type="compositionally biased region" description="Basic residues" evidence="2">
    <location>
        <begin position="149"/>
        <end position="161"/>
    </location>
</feature>
<feature type="compositionally biased region" description="Basic and acidic residues" evidence="2">
    <location>
        <begin position="138"/>
        <end position="148"/>
    </location>
</feature>
<dbReference type="InterPro" id="IPR037359">
    <property type="entry name" value="NST/OST"/>
</dbReference>
<feature type="compositionally biased region" description="Polar residues" evidence="2">
    <location>
        <begin position="126"/>
        <end position="137"/>
    </location>
</feature>
<dbReference type="PANTHER" id="PTHR10605:SF56">
    <property type="entry name" value="BIFUNCTIONAL HEPARAN SULFATE N-DEACETYLASE_N-SULFOTRANSFERASE"/>
    <property type="match status" value="1"/>
</dbReference>
<feature type="compositionally biased region" description="Low complexity" evidence="2">
    <location>
        <begin position="532"/>
        <end position="543"/>
    </location>
</feature>
<reference evidence="3" key="1">
    <citation type="submission" date="2020-06" db="EMBL/GenBank/DDBJ databases">
        <authorList>
            <consortium name="Plant Systems Biology data submission"/>
        </authorList>
    </citation>
    <scope>NUCLEOTIDE SEQUENCE</scope>
    <source>
        <strain evidence="3">D6</strain>
    </source>
</reference>
<dbReference type="GO" id="GO:0008146">
    <property type="term" value="F:sulfotransferase activity"/>
    <property type="evidence" value="ECO:0007669"/>
    <property type="project" value="InterPro"/>
</dbReference>
<organism evidence="3 4">
    <name type="scientific">Seminavis robusta</name>
    <dbReference type="NCBI Taxonomy" id="568900"/>
    <lineage>
        <taxon>Eukaryota</taxon>
        <taxon>Sar</taxon>
        <taxon>Stramenopiles</taxon>
        <taxon>Ochrophyta</taxon>
        <taxon>Bacillariophyta</taxon>
        <taxon>Bacillariophyceae</taxon>
        <taxon>Bacillariophycidae</taxon>
        <taxon>Naviculales</taxon>
        <taxon>Naviculaceae</taxon>
        <taxon>Seminavis</taxon>
    </lineage>
</organism>
<evidence type="ECO:0000313" key="3">
    <source>
        <dbReference type="EMBL" id="CAB9528502.1"/>
    </source>
</evidence>
<keyword evidence="1" id="KW-0808">Transferase</keyword>
<feature type="region of interest" description="Disordered" evidence="2">
    <location>
        <begin position="112"/>
        <end position="180"/>
    </location>
</feature>
<evidence type="ECO:0000256" key="2">
    <source>
        <dbReference type="SAM" id="MobiDB-lite"/>
    </source>
</evidence>
<accession>A0A9N8EUM8</accession>
<name>A0A9N8EUM8_9STRA</name>
<protein>
    <recommendedName>
        <fullName evidence="5">Sulfotransferase</fullName>
    </recommendedName>
</protein>
<comment type="caution">
    <text evidence="3">The sequence shown here is derived from an EMBL/GenBank/DDBJ whole genome shotgun (WGS) entry which is preliminary data.</text>
</comment>
<feature type="compositionally biased region" description="Basic and acidic residues" evidence="2">
    <location>
        <begin position="519"/>
        <end position="528"/>
    </location>
</feature>
<dbReference type="OrthoDB" id="48512at2759"/>
<dbReference type="PANTHER" id="PTHR10605">
    <property type="entry name" value="HEPARAN SULFATE SULFOTRANSFERASE"/>
    <property type="match status" value="1"/>
</dbReference>
<proteinExistence type="predicted"/>
<feature type="compositionally biased region" description="Low complexity" evidence="2">
    <location>
        <begin position="257"/>
        <end position="278"/>
    </location>
</feature>
<dbReference type="Proteomes" id="UP001153069">
    <property type="component" value="Unassembled WGS sequence"/>
</dbReference>
<dbReference type="EMBL" id="CAICTM010002241">
    <property type="protein sequence ID" value="CAB9528502.1"/>
    <property type="molecule type" value="Genomic_DNA"/>
</dbReference>
<dbReference type="Gene3D" id="3.40.50.300">
    <property type="entry name" value="P-loop containing nucleotide triphosphate hydrolases"/>
    <property type="match status" value="1"/>
</dbReference>
<evidence type="ECO:0000313" key="4">
    <source>
        <dbReference type="Proteomes" id="UP001153069"/>
    </source>
</evidence>
<feature type="region of interest" description="Disordered" evidence="2">
    <location>
        <begin position="507"/>
        <end position="543"/>
    </location>
</feature>
<dbReference type="InterPro" id="IPR027417">
    <property type="entry name" value="P-loop_NTPase"/>
</dbReference>
<gene>
    <name evidence="3" type="ORF">SEMRO_2243_G320440.1</name>
</gene>
<feature type="region of interest" description="Disordered" evidence="2">
    <location>
        <begin position="1"/>
        <end position="20"/>
    </location>
</feature>